<evidence type="ECO:0000256" key="8">
    <source>
        <dbReference type="SAM" id="MobiDB-lite"/>
    </source>
</evidence>
<keyword evidence="6" id="KW-0804">Transcription</keyword>
<dbReference type="AlphaFoldDB" id="A0AAD9E099"/>
<dbReference type="Proteomes" id="UP001239994">
    <property type="component" value="Unassembled WGS sequence"/>
</dbReference>
<dbReference type="SUPFAM" id="SSF57959">
    <property type="entry name" value="Leucine zipper domain"/>
    <property type="match status" value="1"/>
</dbReference>
<dbReference type="SUPFAM" id="SSF47454">
    <property type="entry name" value="A DNA-binding domain in eukaryotic transcription factors"/>
    <property type="match status" value="1"/>
</dbReference>
<dbReference type="Pfam" id="PF03131">
    <property type="entry name" value="bZIP_Maf"/>
    <property type="match status" value="1"/>
</dbReference>
<dbReference type="InterPro" id="IPR008917">
    <property type="entry name" value="TF_DNA-bd_sf"/>
</dbReference>
<comment type="similarity">
    <text evidence="2">Belongs to the bZIP family. Maf subfamily.</text>
</comment>
<keyword evidence="11" id="KW-1185">Reference proteome</keyword>
<evidence type="ECO:0000256" key="2">
    <source>
        <dbReference type="ARBA" id="ARBA00008500"/>
    </source>
</evidence>
<keyword evidence="7" id="KW-0539">Nucleus</keyword>
<feature type="region of interest" description="Disordered" evidence="8">
    <location>
        <begin position="210"/>
        <end position="229"/>
    </location>
</feature>
<gene>
    <name evidence="10" type="ORF">P4O66_000388</name>
</gene>
<feature type="domain" description="BZIP" evidence="9">
    <location>
        <begin position="254"/>
        <end position="320"/>
    </location>
</feature>
<evidence type="ECO:0000256" key="6">
    <source>
        <dbReference type="ARBA" id="ARBA00023163"/>
    </source>
</evidence>
<dbReference type="InterPro" id="IPR004826">
    <property type="entry name" value="bZIP_Maf"/>
</dbReference>
<dbReference type="InterPro" id="IPR013592">
    <property type="entry name" value="Maf_TF_N"/>
</dbReference>
<evidence type="ECO:0000256" key="7">
    <source>
        <dbReference type="ARBA" id="ARBA00023242"/>
    </source>
</evidence>
<accession>A0AAD9E099</accession>
<evidence type="ECO:0000256" key="3">
    <source>
        <dbReference type="ARBA" id="ARBA00022491"/>
    </source>
</evidence>
<dbReference type="Pfam" id="PF08383">
    <property type="entry name" value="Maf_N"/>
    <property type="match status" value="1"/>
</dbReference>
<dbReference type="Gene3D" id="1.20.5.170">
    <property type="match status" value="1"/>
</dbReference>
<dbReference type="GO" id="GO:0005634">
    <property type="term" value="C:nucleus"/>
    <property type="evidence" value="ECO:0007669"/>
    <property type="project" value="UniProtKB-SubCell"/>
</dbReference>
<comment type="subcellular location">
    <subcellularLocation>
        <location evidence="1">Nucleus</location>
    </subcellularLocation>
</comment>
<evidence type="ECO:0000256" key="1">
    <source>
        <dbReference type="ARBA" id="ARBA00004123"/>
    </source>
</evidence>
<dbReference type="PANTHER" id="PTHR10129">
    <property type="entry name" value="TRANSCRIPTION FACTOR MAF"/>
    <property type="match status" value="1"/>
</dbReference>
<dbReference type="CDD" id="cd14718">
    <property type="entry name" value="bZIP_Maf_large"/>
    <property type="match status" value="1"/>
</dbReference>
<feature type="compositionally biased region" description="Basic and acidic residues" evidence="8">
    <location>
        <begin position="219"/>
        <end position="229"/>
    </location>
</feature>
<keyword evidence="4" id="KW-0805">Transcription regulation</keyword>
<feature type="region of interest" description="Disordered" evidence="8">
    <location>
        <begin position="54"/>
        <end position="81"/>
    </location>
</feature>
<dbReference type="InterPro" id="IPR004827">
    <property type="entry name" value="bZIP"/>
</dbReference>
<feature type="compositionally biased region" description="Low complexity" evidence="8">
    <location>
        <begin position="57"/>
        <end position="81"/>
    </location>
</feature>
<dbReference type="SMART" id="SM00338">
    <property type="entry name" value="BRLZ"/>
    <property type="match status" value="1"/>
</dbReference>
<dbReference type="InterPro" id="IPR024874">
    <property type="entry name" value="Transcription_factor_Maf_fam"/>
</dbReference>
<dbReference type="GO" id="GO:0000981">
    <property type="term" value="F:DNA-binding transcription factor activity, RNA polymerase II-specific"/>
    <property type="evidence" value="ECO:0007669"/>
    <property type="project" value="TreeGrafter"/>
</dbReference>
<evidence type="ECO:0000256" key="4">
    <source>
        <dbReference type="ARBA" id="ARBA00023015"/>
    </source>
</evidence>
<name>A0AAD9E099_9TELE</name>
<evidence type="ECO:0000256" key="5">
    <source>
        <dbReference type="ARBA" id="ARBA00023125"/>
    </source>
</evidence>
<protein>
    <recommendedName>
        <fullName evidence="9">BZIP domain-containing protein</fullName>
    </recommendedName>
</protein>
<organism evidence="10 11">
    <name type="scientific">Electrophorus voltai</name>
    <dbReference type="NCBI Taxonomy" id="2609070"/>
    <lineage>
        <taxon>Eukaryota</taxon>
        <taxon>Metazoa</taxon>
        <taxon>Chordata</taxon>
        <taxon>Craniata</taxon>
        <taxon>Vertebrata</taxon>
        <taxon>Euteleostomi</taxon>
        <taxon>Actinopterygii</taxon>
        <taxon>Neopterygii</taxon>
        <taxon>Teleostei</taxon>
        <taxon>Ostariophysi</taxon>
        <taxon>Gymnotiformes</taxon>
        <taxon>Gymnotoidei</taxon>
        <taxon>Gymnotidae</taxon>
        <taxon>Electrophorus</taxon>
    </lineage>
</organism>
<dbReference type="EMBL" id="JAROKS010000011">
    <property type="protein sequence ID" value="KAK1799504.1"/>
    <property type="molecule type" value="Genomic_DNA"/>
</dbReference>
<dbReference type="FunFam" id="1.20.5.170:FF:000011">
    <property type="entry name" value="Transcription factor MafG, putative"/>
    <property type="match status" value="1"/>
</dbReference>
<dbReference type="InterPro" id="IPR046347">
    <property type="entry name" value="bZIP_sf"/>
</dbReference>
<comment type="caution">
    <text evidence="10">The sequence shown here is derived from an EMBL/GenBank/DDBJ whole genome shotgun (WGS) entry which is preliminary data.</text>
</comment>
<keyword evidence="3" id="KW-0678">Repressor</keyword>
<reference evidence="10" key="1">
    <citation type="submission" date="2023-03" db="EMBL/GenBank/DDBJ databases">
        <title>Electrophorus voltai genome.</title>
        <authorList>
            <person name="Bian C."/>
        </authorList>
    </citation>
    <scope>NUCLEOTIDE SEQUENCE</scope>
    <source>
        <strain evidence="10">CB-2022</strain>
        <tissue evidence="10">Muscle</tissue>
    </source>
</reference>
<proteinExistence type="inferred from homology"/>
<sequence>MDLGLLKMTAEQHAPLELPKNPLILDYSDFDMMKFEVKKEVSLSTFMNQCGQRVPGSVSTTPLSTPCSSVPSSPSFSPGGPRTSAEDLYWAISASTYPQQLEPHALDIAPEDAGEIFGASNIHGHASLQVHQQLHHVDYEGYRTGRQFHGQTPNIQQCPQQYPGIVHNSEALVVHPATHDFAHGKNEYHYMQDVDSPAAGVTQSFNHLRSQNIHQQQQRRQDRSTGLENRFTDEQLVSMSVRELNRHLRGMSKDEVIRLKQKRRTLKNRGYAQSCRHKRVQQKHILEHEKTNLATQVEELKHELGRCRVDSANVLSVALFRLTSAAERMDMDEGNFLFHFLNEHVNKASEKPGN</sequence>
<keyword evidence="5" id="KW-0238">DNA-binding</keyword>
<evidence type="ECO:0000313" key="11">
    <source>
        <dbReference type="Proteomes" id="UP001239994"/>
    </source>
</evidence>
<dbReference type="PANTHER" id="PTHR10129:SF49">
    <property type="entry name" value="KRML2.2 PROTEIN"/>
    <property type="match status" value="1"/>
</dbReference>
<evidence type="ECO:0000313" key="10">
    <source>
        <dbReference type="EMBL" id="KAK1799504.1"/>
    </source>
</evidence>
<dbReference type="GO" id="GO:0000978">
    <property type="term" value="F:RNA polymerase II cis-regulatory region sequence-specific DNA binding"/>
    <property type="evidence" value="ECO:0007669"/>
    <property type="project" value="TreeGrafter"/>
</dbReference>
<evidence type="ECO:0000259" key="9">
    <source>
        <dbReference type="SMART" id="SM00338"/>
    </source>
</evidence>